<evidence type="ECO:0000259" key="2">
    <source>
        <dbReference type="PROSITE" id="PS50004"/>
    </source>
</evidence>
<organism evidence="3">
    <name type="scientific">Cladocopium goreaui</name>
    <dbReference type="NCBI Taxonomy" id="2562237"/>
    <lineage>
        <taxon>Eukaryota</taxon>
        <taxon>Sar</taxon>
        <taxon>Alveolata</taxon>
        <taxon>Dinophyceae</taxon>
        <taxon>Suessiales</taxon>
        <taxon>Symbiodiniaceae</taxon>
        <taxon>Cladocopium</taxon>
    </lineage>
</organism>
<protein>
    <submittedName>
        <fullName evidence="4">C2 domain-containing protein</fullName>
    </submittedName>
</protein>
<evidence type="ECO:0000256" key="1">
    <source>
        <dbReference type="SAM" id="MobiDB-lite"/>
    </source>
</evidence>
<reference evidence="3" key="1">
    <citation type="submission" date="2022-10" db="EMBL/GenBank/DDBJ databases">
        <authorList>
            <person name="Chen Y."/>
            <person name="Dougan E. K."/>
            <person name="Chan C."/>
            <person name="Rhodes N."/>
            <person name="Thang M."/>
        </authorList>
    </citation>
    <scope>NUCLEOTIDE SEQUENCE</scope>
</reference>
<dbReference type="Proteomes" id="UP001152797">
    <property type="component" value="Unassembled WGS sequence"/>
</dbReference>
<dbReference type="EMBL" id="CAMXCT020001479">
    <property type="protein sequence ID" value="CAL1143822.1"/>
    <property type="molecule type" value="Genomic_DNA"/>
</dbReference>
<feature type="region of interest" description="Disordered" evidence="1">
    <location>
        <begin position="661"/>
        <end position="681"/>
    </location>
</feature>
<dbReference type="PROSITE" id="PS50004">
    <property type="entry name" value="C2"/>
    <property type="match status" value="1"/>
</dbReference>
<reference evidence="4 5" key="2">
    <citation type="submission" date="2024-05" db="EMBL/GenBank/DDBJ databases">
        <authorList>
            <person name="Chen Y."/>
            <person name="Shah S."/>
            <person name="Dougan E. K."/>
            <person name="Thang M."/>
            <person name="Chan C."/>
        </authorList>
    </citation>
    <scope>NUCLEOTIDE SEQUENCE [LARGE SCALE GENOMIC DNA]</scope>
</reference>
<dbReference type="OrthoDB" id="2117591at2759"/>
<dbReference type="SUPFAM" id="SSF49562">
    <property type="entry name" value="C2 domain (Calcium/lipid-binding domain, CaLB)"/>
    <property type="match status" value="1"/>
</dbReference>
<evidence type="ECO:0000313" key="4">
    <source>
        <dbReference type="EMBL" id="CAL4777759.1"/>
    </source>
</evidence>
<evidence type="ECO:0000313" key="3">
    <source>
        <dbReference type="EMBL" id="CAI3990447.1"/>
    </source>
</evidence>
<dbReference type="Gene3D" id="2.60.40.150">
    <property type="entry name" value="C2 domain"/>
    <property type="match status" value="1"/>
</dbReference>
<feature type="non-terminal residue" evidence="3">
    <location>
        <position position="1"/>
    </location>
</feature>
<dbReference type="PANTHER" id="PTHR40861">
    <property type="entry name" value="DUF2183 DOMAIN-CONTAINING PROTEIN"/>
    <property type="match status" value="1"/>
</dbReference>
<evidence type="ECO:0000313" key="5">
    <source>
        <dbReference type="Proteomes" id="UP001152797"/>
    </source>
</evidence>
<dbReference type="AlphaFoldDB" id="A0A9P1CFZ3"/>
<name>A0A9P1CFZ3_9DINO</name>
<dbReference type="CDD" id="cd00030">
    <property type="entry name" value="C2"/>
    <property type="match status" value="1"/>
</dbReference>
<comment type="caution">
    <text evidence="3">The sequence shown here is derived from an EMBL/GenBank/DDBJ whole genome shotgun (WGS) entry which is preliminary data.</text>
</comment>
<feature type="compositionally biased region" description="Polar residues" evidence="1">
    <location>
        <begin position="668"/>
        <end position="681"/>
    </location>
</feature>
<sequence>MSLPTKEEEDSSPRRGFGRWLSDIASAGREVKRVARETRDAMVLLRHTAKHGEQQVSRPALHHAIQVEVLSATDLSFVKSLPVPYCVVVTGYPDQPWGKKCDGREYKTSPALRERHPRWNALCHVAFPPDQVSVSRVEFGKATEAPPVELCVRVMDAGGLRGDRMAGEARVRLGQASHGAGTYRLMGGGYATLSVRWSIPDKNTGPSTKTPEEEAFERAANFWAMRDLSSSEGITHAQLELAAILATEPVHETEFKEDAMRPHINELILQAPLSALLLNDLDPKEIQGAEVQSPGSHSLMTVLSEHLDLLTPLAGSRLVGALVEKLPSFRGSMPLEDPNFLLVQRCGEAWEDFLCKVFLHFQGSKLIELKRLIDAAGGGRDLRHCVYSVITSEVRRAAVLKHFSEEAEKLQDFPLHILSDIDQTVFIGTFGAGGPKFPVGPVPGALPLFRALGARVTFLSARPPIWEGQTRRLLDDIGIAEAVVLPGSLKAVAQVLFAPEQAKQAMAERKTEVFGQFATLHPEAQFIFFGDSGEGDIDFAEEFMAASRASSRTSGHPPRAALIHDVSRADGIMPKSNATSRSELRMRGIHVFDTYAGAALELFMLGLLDAEGLRSAAHGDLEEFGEINVVDFASSEVFETRRMELLRDIREVNSAIRAAELRKRSDSKASSSGANAYPSSQ</sequence>
<dbReference type="PANTHER" id="PTHR40861:SF1">
    <property type="entry name" value="PHOSPHATIDATE PHOSPHATASE APP1 CATALYTIC DOMAIN-CONTAINING PROTEIN"/>
    <property type="match status" value="1"/>
</dbReference>
<dbReference type="InterPro" id="IPR035892">
    <property type="entry name" value="C2_domain_sf"/>
</dbReference>
<keyword evidence="5" id="KW-1185">Reference proteome</keyword>
<dbReference type="EMBL" id="CAMXCT030001479">
    <property type="protein sequence ID" value="CAL4777759.1"/>
    <property type="molecule type" value="Genomic_DNA"/>
</dbReference>
<dbReference type="EMBL" id="CAMXCT010001479">
    <property type="protein sequence ID" value="CAI3990447.1"/>
    <property type="molecule type" value="Genomic_DNA"/>
</dbReference>
<proteinExistence type="predicted"/>
<accession>A0A9P1CFZ3</accession>
<dbReference type="InterPro" id="IPR000008">
    <property type="entry name" value="C2_dom"/>
</dbReference>
<feature type="domain" description="C2" evidence="2">
    <location>
        <begin position="46"/>
        <end position="186"/>
    </location>
</feature>
<gene>
    <name evidence="3" type="ORF">C1SCF055_LOCUS17433</name>
</gene>